<comment type="caution">
    <text evidence="1">The sequence shown here is derived from an EMBL/GenBank/DDBJ whole genome shotgun (WGS) entry which is preliminary data.</text>
</comment>
<feature type="non-terminal residue" evidence="1">
    <location>
        <position position="1"/>
    </location>
</feature>
<accession>A0ABU4S3M3</accession>
<dbReference type="EMBL" id="JAXAFO010000041">
    <property type="protein sequence ID" value="MDX6851136.1"/>
    <property type="molecule type" value="Genomic_DNA"/>
</dbReference>
<organism evidence="1 2">
    <name type="scientific">Gilvimarinus gilvus</name>
    <dbReference type="NCBI Taxonomy" id="3058038"/>
    <lineage>
        <taxon>Bacteria</taxon>
        <taxon>Pseudomonadati</taxon>
        <taxon>Pseudomonadota</taxon>
        <taxon>Gammaproteobacteria</taxon>
        <taxon>Cellvibrionales</taxon>
        <taxon>Cellvibrionaceae</taxon>
        <taxon>Gilvimarinus</taxon>
    </lineage>
</organism>
<evidence type="ECO:0000313" key="2">
    <source>
        <dbReference type="Proteomes" id="UP001273505"/>
    </source>
</evidence>
<evidence type="ECO:0000313" key="1">
    <source>
        <dbReference type="EMBL" id="MDX6851136.1"/>
    </source>
</evidence>
<sequence>PLAKGTTLSVETRHNICTLQATLSMHGVFQQPARTSPTQLVATFAHELSHYLTCTANEPPPGGWDNWEFATDIAATFLGFGVFMANSSFNFS</sequence>
<proteinExistence type="predicted"/>
<keyword evidence="2" id="KW-1185">Reference proteome</keyword>
<dbReference type="Proteomes" id="UP001273505">
    <property type="component" value="Unassembled WGS sequence"/>
</dbReference>
<name>A0ABU4S3M3_9GAMM</name>
<protein>
    <recommendedName>
        <fullName evidence="3">Lysine-specific metallo-endopeptidase domain-containing protein</fullName>
    </recommendedName>
</protein>
<evidence type="ECO:0008006" key="3">
    <source>
        <dbReference type="Google" id="ProtNLM"/>
    </source>
</evidence>
<dbReference type="RefSeq" id="WP_319835123.1">
    <property type="nucleotide sequence ID" value="NZ_JAXAFO010000041.1"/>
</dbReference>
<reference evidence="1 2" key="1">
    <citation type="submission" date="2023-11" db="EMBL/GenBank/DDBJ databases">
        <title>Gilvimarinus fulvus sp. nov., isolated from the surface of Kelp.</title>
        <authorList>
            <person name="Sun Y.Y."/>
            <person name="Gong Y."/>
            <person name="Du Z.J."/>
        </authorList>
    </citation>
    <scope>NUCLEOTIDE SEQUENCE [LARGE SCALE GENOMIC DNA]</scope>
    <source>
        <strain evidence="1 2">SDUM040013</strain>
    </source>
</reference>
<gene>
    <name evidence="1" type="ORF">SCD92_17290</name>
</gene>